<feature type="signal peptide" evidence="2">
    <location>
        <begin position="1"/>
        <end position="28"/>
    </location>
</feature>
<gene>
    <name evidence="3" type="ORF">G2W53_025374</name>
</gene>
<comment type="caution">
    <text evidence="3">The sequence shown here is derived from an EMBL/GenBank/DDBJ whole genome shotgun (WGS) entry which is preliminary data.</text>
</comment>
<keyword evidence="2" id="KW-0732">Signal</keyword>
<sequence length="61" mass="6699">MGVSSLYSFLMLLLLIASNRVFMQSTEASSADMKVMRKLGRLPGQPPSPRGSPERSPIHHS</sequence>
<dbReference type="EMBL" id="JAAIUW010000008">
    <property type="protein sequence ID" value="KAF7819919.1"/>
    <property type="molecule type" value="Genomic_DNA"/>
</dbReference>
<protein>
    <submittedName>
        <fullName evidence="3">Uncharacterized protein</fullName>
    </submittedName>
</protein>
<evidence type="ECO:0000256" key="1">
    <source>
        <dbReference type="SAM" id="MobiDB-lite"/>
    </source>
</evidence>
<keyword evidence="4" id="KW-1185">Reference proteome</keyword>
<organism evidence="3 4">
    <name type="scientific">Senna tora</name>
    <dbReference type="NCBI Taxonomy" id="362788"/>
    <lineage>
        <taxon>Eukaryota</taxon>
        <taxon>Viridiplantae</taxon>
        <taxon>Streptophyta</taxon>
        <taxon>Embryophyta</taxon>
        <taxon>Tracheophyta</taxon>
        <taxon>Spermatophyta</taxon>
        <taxon>Magnoliopsida</taxon>
        <taxon>eudicotyledons</taxon>
        <taxon>Gunneridae</taxon>
        <taxon>Pentapetalae</taxon>
        <taxon>rosids</taxon>
        <taxon>fabids</taxon>
        <taxon>Fabales</taxon>
        <taxon>Fabaceae</taxon>
        <taxon>Caesalpinioideae</taxon>
        <taxon>Cassia clade</taxon>
        <taxon>Senna</taxon>
    </lineage>
</organism>
<dbReference type="Proteomes" id="UP000634136">
    <property type="component" value="Unassembled WGS sequence"/>
</dbReference>
<evidence type="ECO:0000256" key="2">
    <source>
        <dbReference type="SAM" id="SignalP"/>
    </source>
</evidence>
<evidence type="ECO:0000313" key="3">
    <source>
        <dbReference type="EMBL" id="KAF7819919.1"/>
    </source>
</evidence>
<evidence type="ECO:0000313" key="4">
    <source>
        <dbReference type="Proteomes" id="UP000634136"/>
    </source>
</evidence>
<feature type="compositionally biased region" description="Basic and acidic residues" evidence="1">
    <location>
        <begin position="52"/>
        <end position="61"/>
    </location>
</feature>
<proteinExistence type="predicted"/>
<feature type="region of interest" description="Disordered" evidence="1">
    <location>
        <begin position="34"/>
        <end position="61"/>
    </location>
</feature>
<accession>A0A834WK75</accession>
<dbReference type="AlphaFoldDB" id="A0A834WK75"/>
<reference evidence="3" key="1">
    <citation type="submission" date="2020-09" db="EMBL/GenBank/DDBJ databases">
        <title>Genome-Enabled Discovery of Anthraquinone Biosynthesis in Senna tora.</title>
        <authorList>
            <person name="Kang S.-H."/>
            <person name="Pandey R.P."/>
            <person name="Lee C.-M."/>
            <person name="Sim J.-S."/>
            <person name="Jeong J.-T."/>
            <person name="Choi B.-S."/>
            <person name="Jung M."/>
            <person name="Ginzburg D."/>
            <person name="Zhao K."/>
            <person name="Won S.Y."/>
            <person name="Oh T.-J."/>
            <person name="Yu Y."/>
            <person name="Kim N.-H."/>
            <person name="Lee O.R."/>
            <person name="Lee T.-H."/>
            <person name="Bashyal P."/>
            <person name="Kim T.-S."/>
            <person name="Lee W.-H."/>
            <person name="Kawkins C."/>
            <person name="Kim C.-K."/>
            <person name="Kim J.S."/>
            <person name="Ahn B.O."/>
            <person name="Rhee S.Y."/>
            <person name="Sohng J.K."/>
        </authorList>
    </citation>
    <scope>NUCLEOTIDE SEQUENCE</scope>
    <source>
        <tissue evidence="3">Leaf</tissue>
    </source>
</reference>
<feature type="chain" id="PRO_5032959585" evidence="2">
    <location>
        <begin position="29"/>
        <end position="61"/>
    </location>
</feature>
<name>A0A834WK75_9FABA</name>